<protein>
    <recommendedName>
        <fullName evidence="4">Transmembrane protein</fullName>
    </recommendedName>
</protein>
<evidence type="ECO:0000313" key="3">
    <source>
        <dbReference type="Proteomes" id="UP000001693"/>
    </source>
</evidence>
<keyword evidence="1" id="KW-1133">Transmembrane helix</keyword>
<dbReference type="KEGG" id="lch:Lcho_3826"/>
<dbReference type="SUPFAM" id="SSF52833">
    <property type="entry name" value="Thioredoxin-like"/>
    <property type="match status" value="1"/>
</dbReference>
<sequence length="220" mass="24864">MSFAVHSLPAATLDDDGMRRTRIGRIKMLLLLLVCASPVIASYFTYYVIRPQARTNYSTLIETPRYLPEPSQLSLLDAQQRQVDPRSLRGQWLLIVVADGACDARCEKMLYAQRQLRETLGREKDRLDRVWLVTGDQPPRADLLPALAQATVVQAVPAQIAAWLQPAEGHTLGEHLYLVDPMGYWMMRMPADFEPAKVKRDLDRLLRAAASWDKPGRGPL</sequence>
<gene>
    <name evidence="2" type="ordered locus">Lcho_3826</name>
</gene>
<evidence type="ECO:0000256" key="1">
    <source>
        <dbReference type="SAM" id="Phobius"/>
    </source>
</evidence>
<dbReference type="STRING" id="395495.Lcho_3826"/>
<keyword evidence="1" id="KW-0812">Transmembrane</keyword>
<name>B1Y6Q2_LEPCP</name>
<keyword evidence="1" id="KW-0472">Membrane</keyword>
<keyword evidence="3" id="KW-1185">Reference proteome</keyword>
<feature type="transmembrane region" description="Helical" evidence="1">
    <location>
        <begin position="28"/>
        <end position="49"/>
    </location>
</feature>
<evidence type="ECO:0000313" key="2">
    <source>
        <dbReference type="EMBL" id="ACB36080.1"/>
    </source>
</evidence>
<dbReference type="InterPro" id="IPR036249">
    <property type="entry name" value="Thioredoxin-like_sf"/>
</dbReference>
<proteinExistence type="predicted"/>
<organism evidence="2 3">
    <name type="scientific">Leptothrix cholodnii (strain ATCC 51168 / LMG 8142 / SP-6)</name>
    <name type="common">Leptothrix discophora (strain SP-6)</name>
    <dbReference type="NCBI Taxonomy" id="395495"/>
    <lineage>
        <taxon>Bacteria</taxon>
        <taxon>Pseudomonadati</taxon>
        <taxon>Pseudomonadota</taxon>
        <taxon>Betaproteobacteria</taxon>
        <taxon>Burkholderiales</taxon>
        <taxon>Sphaerotilaceae</taxon>
        <taxon>Leptothrix</taxon>
    </lineage>
</organism>
<accession>B1Y6Q2</accession>
<dbReference type="AlphaFoldDB" id="B1Y6Q2"/>
<dbReference type="HOGENOM" id="CLU_109681_0_0_4"/>
<dbReference type="Proteomes" id="UP000001693">
    <property type="component" value="Chromosome"/>
</dbReference>
<dbReference type="eggNOG" id="COG1999">
    <property type="taxonomic scope" value="Bacteria"/>
</dbReference>
<dbReference type="EMBL" id="CP001013">
    <property type="protein sequence ID" value="ACB36080.1"/>
    <property type="molecule type" value="Genomic_DNA"/>
</dbReference>
<evidence type="ECO:0008006" key="4">
    <source>
        <dbReference type="Google" id="ProtNLM"/>
    </source>
</evidence>
<reference evidence="2 3" key="1">
    <citation type="submission" date="2008-03" db="EMBL/GenBank/DDBJ databases">
        <title>Complete sequence of Leptothrix cholodnii SP-6.</title>
        <authorList>
            <consortium name="US DOE Joint Genome Institute"/>
            <person name="Copeland A."/>
            <person name="Lucas S."/>
            <person name="Lapidus A."/>
            <person name="Glavina del Rio T."/>
            <person name="Dalin E."/>
            <person name="Tice H."/>
            <person name="Bruce D."/>
            <person name="Goodwin L."/>
            <person name="Pitluck S."/>
            <person name="Chertkov O."/>
            <person name="Brettin T."/>
            <person name="Detter J.C."/>
            <person name="Han C."/>
            <person name="Kuske C.R."/>
            <person name="Schmutz J."/>
            <person name="Larimer F."/>
            <person name="Land M."/>
            <person name="Hauser L."/>
            <person name="Kyrpides N."/>
            <person name="Lykidis A."/>
            <person name="Emerson D."/>
            <person name="Richardson P."/>
        </authorList>
    </citation>
    <scope>NUCLEOTIDE SEQUENCE [LARGE SCALE GENOMIC DNA]</scope>
    <source>
        <strain evidence="3">ATCC 51168 / LMG 8142 / SP-6</strain>
    </source>
</reference>